<feature type="compositionally biased region" description="Low complexity" evidence="1">
    <location>
        <begin position="187"/>
        <end position="214"/>
    </location>
</feature>
<proteinExistence type="predicted"/>
<gene>
    <name evidence="2" type="ORF">BP00DRAFT_459597</name>
</gene>
<feature type="compositionally biased region" description="Low complexity" evidence="1">
    <location>
        <begin position="91"/>
        <end position="114"/>
    </location>
</feature>
<feature type="compositionally biased region" description="Polar residues" evidence="1">
    <location>
        <begin position="33"/>
        <end position="49"/>
    </location>
</feature>
<name>A0A2V5HZT6_9EURO</name>
<feature type="region of interest" description="Disordered" evidence="1">
    <location>
        <begin position="1"/>
        <end position="55"/>
    </location>
</feature>
<accession>A0A2V5HZT6</accession>
<feature type="compositionally biased region" description="Low complexity" evidence="1">
    <location>
        <begin position="169"/>
        <end position="179"/>
    </location>
</feature>
<protein>
    <submittedName>
        <fullName evidence="2">Uncharacterized protein</fullName>
    </submittedName>
</protein>
<dbReference type="AlphaFoldDB" id="A0A2V5HZT6"/>
<sequence>MSTAPNCYDSQGNPAFPQNMSISSRPGPGPEQTYISPGVSSKPATTTTIKDYPTLEVTEISLSPCMDAHALENSSSSSSSIAAPPQRRRTPSPSSPAATTKTTSTSSSSSSSSTSRHRKSSLRSRHSSSHYSQHRRTATAVSITPITDQTTRREDLLALHRESCRLFQQQPQEEQQQTPPLTPRNQRSPSTSTRSNVTTTLSNTNTNTNTNTKTRNGDKYSPISIHEVHKTPVRASTLPVWDYTDEVPTTTPKTTVTVIDWTSPSTRRREYEKIDKASSGMRGFWRRVAPKWCQSRARRMPFFEEKDGKGNYEGSVRRFRMDLPE</sequence>
<evidence type="ECO:0000313" key="2">
    <source>
        <dbReference type="EMBL" id="PYI28272.1"/>
    </source>
</evidence>
<feature type="compositionally biased region" description="Polar residues" evidence="1">
    <location>
        <begin position="1"/>
        <end position="24"/>
    </location>
</feature>
<evidence type="ECO:0000256" key="1">
    <source>
        <dbReference type="SAM" id="MobiDB-lite"/>
    </source>
</evidence>
<keyword evidence="3" id="KW-1185">Reference proteome</keyword>
<evidence type="ECO:0000313" key="3">
    <source>
        <dbReference type="Proteomes" id="UP000248817"/>
    </source>
</evidence>
<dbReference type="Proteomes" id="UP000248817">
    <property type="component" value="Unassembled WGS sequence"/>
</dbReference>
<feature type="region of interest" description="Disordered" evidence="1">
    <location>
        <begin position="169"/>
        <end position="220"/>
    </location>
</feature>
<dbReference type="EMBL" id="KZ825552">
    <property type="protein sequence ID" value="PYI28272.1"/>
    <property type="molecule type" value="Genomic_DNA"/>
</dbReference>
<reference evidence="2 3" key="1">
    <citation type="submission" date="2018-02" db="EMBL/GenBank/DDBJ databases">
        <title>The genomes of Aspergillus section Nigri reveals drivers in fungal speciation.</title>
        <authorList>
            <consortium name="DOE Joint Genome Institute"/>
            <person name="Vesth T.C."/>
            <person name="Nybo J."/>
            <person name="Theobald S."/>
            <person name="Brandl J."/>
            <person name="Frisvad J.C."/>
            <person name="Nielsen K.F."/>
            <person name="Lyhne E.K."/>
            <person name="Kogle M.E."/>
            <person name="Kuo A."/>
            <person name="Riley R."/>
            <person name="Clum A."/>
            <person name="Nolan M."/>
            <person name="Lipzen A."/>
            <person name="Salamov A."/>
            <person name="Henrissat B."/>
            <person name="Wiebenga A."/>
            <person name="De vries R.P."/>
            <person name="Grigoriev I.V."/>
            <person name="Mortensen U.H."/>
            <person name="Andersen M.R."/>
            <person name="Baker S.E."/>
        </authorList>
    </citation>
    <scope>NUCLEOTIDE SEQUENCE [LARGE SCALE GENOMIC DNA]</scope>
    <source>
        <strain evidence="2 3">CBS 114.80</strain>
    </source>
</reference>
<organism evidence="2 3">
    <name type="scientific">Aspergillus indologenus CBS 114.80</name>
    <dbReference type="NCBI Taxonomy" id="1450541"/>
    <lineage>
        <taxon>Eukaryota</taxon>
        <taxon>Fungi</taxon>
        <taxon>Dikarya</taxon>
        <taxon>Ascomycota</taxon>
        <taxon>Pezizomycotina</taxon>
        <taxon>Eurotiomycetes</taxon>
        <taxon>Eurotiomycetidae</taxon>
        <taxon>Eurotiales</taxon>
        <taxon>Aspergillaceae</taxon>
        <taxon>Aspergillus</taxon>
        <taxon>Aspergillus subgen. Circumdati</taxon>
    </lineage>
</organism>
<feature type="compositionally biased region" description="Basic residues" evidence="1">
    <location>
        <begin position="115"/>
        <end position="137"/>
    </location>
</feature>
<feature type="compositionally biased region" description="Polar residues" evidence="1">
    <location>
        <begin position="139"/>
        <end position="149"/>
    </location>
</feature>
<feature type="region of interest" description="Disordered" evidence="1">
    <location>
        <begin position="68"/>
        <end position="149"/>
    </location>
</feature>